<keyword evidence="4 5" id="KW-0720">Serine protease</keyword>
<keyword evidence="3 5" id="KW-0378">Hydrolase</keyword>
<gene>
    <name evidence="11" type="primary">apr_1</name>
    <name evidence="11" type="ORF">LuPra_01418</name>
</gene>
<dbReference type="PROSITE" id="PS00136">
    <property type="entry name" value="SUBTILASE_ASP"/>
    <property type="match status" value="1"/>
</dbReference>
<dbReference type="InterPro" id="IPR023827">
    <property type="entry name" value="Peptidase_S8_Asp-AS"/>
</dbReference>
<feature type="domain" description="BACON" evidence="10">
    <location>
        <begin position="897"/>
        <end position="923"/>
    </location>
</feature>
<dbReference type="KEGG" id="abac:LuPra_01418"/>
<dbReference type="InterPro" id="IPR024361">
    <property type="entry name" value="BACON"/>
</dbReference>
<evidence type="ECO:0000256" key="5">
    <source>
        <dbReference type="PROSITE-ProRule" id="PRU01240"/>
    </source>
</evidence>
<feature type="chain" id="PRO_5007511380" evidence="7">
    <location>
        <begin position="17"/>
        <end position="1433"/>
    </location>
</feature>
<sequence precursor="true">MVLTLLLLALAAPATAQPGAARPGDDGRVARLTAGAPSDTASATAIAGWRQRVRVDPTIRLIVLLATADPTAPALNAAARAANAGALGRVVARLGPHVRAARTLSTLPLAALDVDADGLETLLADPSVATVEEDQALQRALAQSVPLVQADRVWAQGYRGFGWAVAVLDDGLDTGHPAFGGRVVAEACYSGHGSPGSSICPGGVFASTAAGSAAPCPGCTHGTHVAGIAAGSTGVAPESSVIAMQVFSSDGLAYFSDILHAIDRVLVLANTYHVAALNLSLGNGTTHFGTCDDTSPSVFTAFVSLRAVGIAPVVASGNTGTATGLEFPACLSNAVSVGSTSKADVVEAYSDASSQLQLLAPGGAITAPVSGGGYATKSGTSMAAPHVAGAWALLRQRVPAASVSTILAALSTTGVWITDARTGALFPRIRIADAAEAIATLGISPTTWAPLATGGTQAVVVTSAPAAASWSASTDAAWLSVSPASGVGSGSTTLTATAHTTSALPRTATATIAGHSVAVTQSGATPTLTLSATTWEIGPAAATRMLTLTSSLPDATWSATSSQPWLTVVPAAGTGSATLGVSVSAHTSSVSPRTAAITVAGQTFTVMQAGATPSITAGPTAVTIAAAGGTAPVALNVSPSDAPWTASADASWLVLDRVSGAGDATITITAGPHSGSAFSRTGTVTIGGQAVTVKQAGATPSFMATPSSVDLSAAGGAVTITLTSTLPDASWTASSTTPWLAVQPQSGIGSTIVTVTVAPHTLVQSRSGTVSVAGQVVTLSQQGAPSVFTASPLSLDVPVGGALASVVLTTTATNAPWTAVSDVAWLSVTPTSGHGSATLDVAVDATTPAQPRTGTITVAGHVITVMQGGGAPAASITETAWIAPITGGTRALALDVSGSTGSWTATSDAAWLTVSPVHGTGDSDVLIAALPSGSNGAGLPSFALPSTIPTTTAVVVVSQPFDGGIRTGTLVFTPHPPTTLYTRYLAEGASSAFFDTCLALLNPGTVATTATLSFLRSGREPLEVQVDVPAGTRRTVWPRDHLGPGDAQFSTIVSASQPLVVDRTMTWDGSGYGAHAETATTEPSPRWYFAEGATHSGFALFYLLQNPGDATVTARVRYLRAGAPPIEKTYTLAPRSRTNIWANLEEFPGLGRALASTEVSAVIETTGGEPIIAERAMYRSTTGRLFDAGHESMGVRAPSTRWFLAEGRTGPFFDEFILLANPADVDASVRITYLLDDGRTYVRTLVAPAAARTSLWVDHETIDGVAGEPLADVALSATVESLNGVPLMVERAMWWPGDGSTWHEAHASAGAVETGVMWAMAEGEVGGDRAAQTYVLMANTSTFEGRARVTLLFEDGQSASRIYGLPASSRTNAAIGPDFGAVVDRRRFGVIVEALGTDEAAPVPRIVVERAMYSDANGVALAAGTNALATRLR</sequence>
<dbReference type="InterPro" id="IPR000209">
    <property type="entry name" value="Peptidase_S8/S53_dom"/>
</dbReference>
<dbReference type="SUPFAM" id="SSF52743">
    <property type="entry name" value="Subtilisin-like"/>
    <property type="match status" value="1"/>
</dbReference>
<feature type="domain" description="BACON" evidence="9">
    <location>
        <begin position="556"/>
        <end position="609"/>
    </location>
</feature>
<dbReference type="PANTHER" id="PTHR43806:SF11">
    <property type="entry name" value="CEREVISIN-RELATED"/>
    <property type="match status" value="1"/>
</dbReference>
<dbReference type="InterPro" id="IPR036852">
    <property type="entry name" value="Peptidase_S8/S53_dom_sf"/>
</dbReference>
<feature type="domain" description="BACON" evidence="10">
    <location>
        <begin position="704"/>
        <end position="774"/>
    </location>
</feature>
<dbReference type="Gene3D" id="3.40.50.200">
    <property type="entry name" value="Peptidase S8/S53 domain"/>
    <property type="match status" value="1"/>
</dbReference>
<evidence type="ECO:0000256" key="6">
    <source>
        <dbReference type="RuleBase" id="RU003355"/>
    </source>
</evidence>
<feature type="domain" description="BACON" evidence="9">
    <location>
        <begin position="817"/>
        <end position="867"/>
    </location>
</feature>
<dbReference type="InterPro" id="IPR050131">
    <property type="entry name" value="Peptidase_S8_subtilisin-like"/>
</dbReference>
<reference evidence="12" key="2">
    <citation type="submission" date="2016-04" db="EMBL/GenBank/DDBJ databases">
        <title>First Complete Genome Sequence of a Subdivision 6 Acidobacterium.</title>
        <authorList>
            <person name="Huang S."/>
            <person name="Vieira S."/>
            <person name="Bunk B."/>
            <person name="Riedel T."/>
            <person name="Sproeer C."/>
            <person name="Overmann J."/>
        </authorList>
    </citation>
    <scope>NUCLEOTIDE SEQUENCE [LARGE SCALE GENOMIC DNA]</scope>
    <source>
        <strain evidence="12">DSM 100886 HEG_-6_39</strain>
    </source>
</reference>
<dbReference type="Pfam" id="PF00082">
    <property type="entry name" value="Peptidase_S8"/>
    <property type="match status" value="1"/>
</dbReference>
<evidence type="ECO:0000256" key="2">
    <source>
        <dbReference type="ARBA" id="ARBA00022670"/>
    </source>
</evidence>
<dbReference type="GO" id="GO:0004252">
    <property type="term" value="F:serine-type endopeptidase activity"/>
    <property type="evidence" value="ECO:0007669"/>
    <property type="project" value="UniProtKB-UniRule"/>
</dbReference>
<dbReference type="STRING" id="1855912.LuPra_01418"/>
<feature type="active site" description="Charge relay system" evidence="5">
    <location>
        <position position="169"/>
    </location>
</feature>
<dbReference type="Pfam" id="PF13004">
    <property type="entry name" value="BACON"/>
    <property type="match status" value="3"/>
</dbReference>
<feature type="signal peptide" evidence="7">
    <location>
        <begin position="1"/>
        <end position="16"/>
    </location>
</feature>
<protein>
    <submittedName>
        <fullName evidence="11">Subtilisin Carlsberg</fullName>
        <ecNumber evidence="11">3.4.21.62</ecNumber>
    </submittedName>
</protein>
<keyword evidence="12" id="KW-1185">Reference proteome</keyword>
<evidence type="ECO:0000313" key="12">
    <source>
        <dbReference type="Proteomes" id="UP000076079"/>
    </source>
</evidence>
<dbReference type="PROSITE" id="PS00138">
    <property type="entry name" value="SUBTILASE_SER"/>
    <property type="match status" value="1"/>
</dbReference>
<dbReference type="InterPro" id="IPR022398">
    <property type="entry name" value="Peptidase_S8_His-AS"/>
</dbReference>
<reference evidence="11 12" key="1">
    <citation type="journal article" date="2016" name="Genome Announc.">
        <title>First Complete Genome Sequence of a Subdivision 6 Acidobacterium Strain.</title>
        <authorList>
            <person name="Huang S."/>
            <person name="Vieira S."/>
            <person name="Bunk B."/>
            <person name="Riedel T."/>
            <person name="Sproer C."/>
            <person name="Overmann J."/>
        </authorList>
    </citation>
    <scope>NUCLEOTIDE SEQUENCE [LARGE SCALE GENOMIC DNA]</scope>
    <source>
        <strain evidence="12">DSM 100886 HEG_-6_39</strain>
    </source>
</reference>
<dbReference type="EC" id="3.4.21.62" evidence="11"/>
<dbReference type="Gene3D" id="2.60.290.11">
    <property type="entry name" value="TM1070-like"/>
    <property type="match status" value="3"/>
</dbReference>
<dbReference type="GO" id="GO:0006508">
    <property type="term" value="P:proteolysis"/>
    <property type="evidence" value="ECO:0007669"/>
    <property type="project" value="UniProtKB-KW"/>
</dbReference>
<dbReference type="InterPro" id="IPR036698">
    <property type="entry name" value="TM1070-like_sf"/>
</dbReference>
<keyword evidence="7" id="KW-0732">Signal</keyword>
<evidence type="ECO:0000256" key="1">
    <source>
        <dbReference type="ARBA" id="ARBA00011073"/>
    </source>
</evidence>
<dbReference type="PRINTS" id="PR00723">
    <property type="entry name" value="SUBTILISIN"/>
</dbReference>
<dbReference type="Gene3D" id="2.60.40.10">
    <property type="entry name" value="Immunoglobulins"/>
    <property type="match status" value="6"/>
</dbReference>
<keyword evidence="2 5" id="KW-0645">Protease</keyword>
<evidence type="ECO:0000313" key="11">
    <source>
        <dbReference type="EMBL" id="AMY08225.1"/>
    </source>
</evidence>
<comment type="similarity">
    <text evidence="1 5 6">Belongs to the peptidase S8 family.</text>
</comment>
<dbReference type="PATRIC" id="fig|1813736.3.peg.1471"/>
<dbReference type="InterPro" id="IPR023828">
    <property type="entry name" value="Peptidase_S8_Ser-AS"/>
</dbReference>
<feature type="domain" description="Peptidase S8/S53" evidence="8">
    <location>
        <begin position="162"/>
        <end position="413"/>
    </location>
</feature>
<proteinExistence type="inferred from homology"/>
<organism evidence="11 12">
    <name type="scientific">Luteitalea pratensis</name>
    <dbReference type="NCBI Taxonomy" id="1855912"/>
    <lineage>
        <taxon>Bacteria</taxon>
        <taxon>Pseudomonadati</taxon>
        <taxon>Acidobacteriota</taxon>
        <taxon>Vicinamibacteria</taxon>
        <taxon>Vicinamibacterales</taxon>
        <taxon>Vicinamibacteraceae</taxon>
        <taxon>Luteitalea</taxon>
    </lineage>
</organism>
<dbReference type="InterPro" id="IPR015500">
    <property type="entry name" value="Peptidase_S8_subtilisin-rel"/>
</dbReference>
<evidence type="ECO:0000256" key="7">
    <source>
        <dbReference type="SAM" id="SignalP"/>
    </source>
</evidence>
<dbReference type="Proteomes" id="UP000076079">
    <property type="component" value="Chromosome"/>
</dbReference>
<evidence type="ECO:0000259" key="10">
    <source>
        <dbReference type="Pfam" id="PF19190"/>
    </source>
</evidence>
<dbReference type="EMBL" id="CP015136">
    <property type="protein sequence ID" value="AMY08225.1"/>
    <property type="molecule type" value="Genomic_DNA"/>
</dbReference>
<dbReference type="PROSITE" id="PS51892">
    <property type="entry name" value="SUBTILASE"/>
    <property type="match status" value="1"/>
</dbReference>
<evidence type="ECO:0000259" key="9">
    <source>
        <dbReference type="Pfam" id="PF13004"/>
    </source>
</evidence>
<dbReference type="PANTHER" id="PTHR43806">
    <property type="entry name" value="PEPTIDASE S8"/>
    <property type="match status" value="1"/>
</dbReference>
<evidence type="ECO:0000256" key="3">
    <source>
        <dbReference type="ARBA" id="ARBA00022801"/>
    </source>
</evidence>
<dbReference type="Pfam" id="PF19190">
    <property type="entry name" value="BACON_2"/>
    <property type="match status" value="3"/>
</dbReference>
<evidence type="ECO:0000259" key="8">
    <source>
        <dbReference type="Pfam" id="PF00082"/>
    </source>
</evidence>
<evidence type="ECO:0000256" key="4">
    <source>
        <dbReference type="ARBA" id="ARBA00022825"/>
    </source>
</evidence>
<name>A0A143PI59_LUTPR</name>
<feature type="active site" description="Charge relay system" evidence="5">
    <location>
        <position position="221"/>
    </location>
</feature>
<dbReference type="PROSITE" id="PS00137">
    <property type="entry name" value="SUBTILASE_HIS"/>
    <property type="match status" value="1"/>
</dbReference>
<accession>A0A143PI59</accession>
<feature type="domain" description="BACON" evidence="10">
    <location>
        <begin position="443"/>
        <end position="522"/>
    </location>
</feature>
<feature type="domain" description="BACON" evidence="9">
    <location>
        <begin position="643"/>
        <end position="696"/>
    </location>
</feature>
<feature type="active site" description="Charge relay system" evidence="5">
    <location>
        <position position="381"/>
    </location>
</feature>
<dbReference type="InterPro" id="IPR013783">
    <property type="entry name" value="Ig-like_fold"/>
</dbReference>
<dbReference type="CDD" id="cd14948">
    <property type="entry name" value="BACON"/>
    <property type="match status" value="4"/>
</dbReference>